<dbReference type="RefSeq" id="WP_181535532.1">
    <property type="nucleotide sequence ID" value="NZ_JACDUU010000001.1"/>
</dbReference>
<dbReference type="Pfam" id="PF14164">
    <property type="entry name" value="YqzH"/>
    <property type="match status" value="1"/>
</dbReference>
<evidence type="ECO:0000313" key="1">
    <source>
        <dbReference type="EMBL" id="MBA2870043.1"/>
    </source>
</evidence>
<accession>A0A7V9YXE7</accession>
<proteinExistence type="predicted"/>
<reference evidence="1 2" key="1">
    <citation type="submission" date="2020-07" db="EMBL/GenBank/DDBJ databases">
        <title>Genomic Encyclopedia of Type Strains, Phase IV (KMG-IV): sequencing the most valuable type-strain genomes for metagenomic binning, comparative biology and taxonomic classification.</title>
        <authorList>
            <person name="Goeker M."/>
        </authorList>
    </citation>
    <scope>NUCLEOTIDE SEQUENCE [LARGE SCALE GENOMIC DNA]</scope>
    <source>
        <strain evidence="1 2">DSM 25220</strain>
    </source>
</reference>
<gene>
    <name evidence="1" type="ORF">HNQ85_000301</name>
</gene>
<protein>
    <recommendedName>
        <fullName evidence="3">YqzH-like protein</fullName>
    </recommendedName>
</protein>
<keyword evidence="2" id="KW-1185">Reference proteome</keyword>
<name>A0A7V9YXE7_9BACL</name>
<dbReference type="Proteomes" id="UP000580891">
    <property type="component" value="Unassembled WGS sequence"/>
</dbReference>
<dbReference type="InterPro" id="IPR025546">
    <property type="entry name" value="YqzH"/>
</dbReference>
<dbReference type="EMBL" id="JACDUU010000001">
    <property type="protein sequence ID" value="MBA2870043.1"/>
    <property type="molecule type" value="Genomic_DNA"/>
</dbReference>
<evidence type="ECO:0000313" key="2">
    <source>
        <dbReference type="Proteomes" id="UP000580891"/>
    </source>
</evidence>
<dbReference type="AlphaFoldDB" id="A0A7V9YXE7"/>
<sequence>MDEKLLNKMIRNCFSHYCHDIDIFPLANDDYEQLYQKIILEKEKHPDIDLYELINDLVYEYLTK</sequence>
<comment type="caution">
    <text evidence="1">The sequence shown here is derived from an EMBL/GenBank/DDBJ whole genome shotgun (WGS) entry which is preliminary data.</text>
</comment>
<organism evidence="1 2">
    <name type="scientific">[Anoxybacillus] calidus</name>
    <dbReference type="NCBI Taxonomy" id="575178"/>
    <lineage>
        <taxon>Bacteria</taxon>
        <taxon>Bacillati</taxon>
        <taxon>Bacillota</taxon>
        <taxon>Bacilli</taxon>
        <taxon>Bacillales</taxon>
        <taxon>Anoxybacillaceae</taxon>
        <taxon>Paranoxybacillus</taxon>
    </lineage>
</organism>
<evidence type="ECO:0008006" key="3">
    <source>
        <dbReference type="Google" id="ProtNLM"/>
    </source>
</evidence>